<dbReference type="InterPro" id="IPR003728">
    <property type="entry name" value="Ribosome_maturation_RimP"/>
</dbReference>
<dbReference type="Gene3D" id="3.30.300.70">
    <property type="entry name" value="RimP-like superfamily, N-terminal"/>
    <property type="match status" value="1"/>
</dbReference>
<dbReference type="InterPro" id="IPR036847">
    <property type="entry name" value="RimP_C_sf"/>
</dbReference>
<feature type="domain" description="Ribosome maturation factor RimP N-terminal" evidence="3">
    <location>
        <begin position="11"/>
        <end position="81"/>
    </location>
</feature>
<dbReference type="PANTHER" id="PTHR33867:SF1">
    <property type="entry name" value="RIBOSOME MATURATION FACTOR RIMP"/>
    <property type="match status" value="1"/>
</dbReference>
<evidence type="ECO:0000313" key="5">
    <source>
        <dbReference type="EMBL" id="PTB94153.1"/>
    </source>
</evidence>
<gene>
    <name evidence="5" type="ORF">C9994_12335</name>
</gene>
<sequence>MDLEARIKTYLEGIITDPDYFIVDLVITGNDKKKILILLDGDNGVDIDFCASVSRQLSARLEEDEVIDGAYVLEVSSPGLDHPLTNERQYKKNIGRELKVETTENNTITGELLKVEPEFIVVNQQIKEKGTKKIKEEEVNIPFQLIKKTKVLVS</sequence>
<dbReference type="Pfam" id="PF02576">
    <property type="entry name" value="RimP_N"/>
    <property type="match status" value="1"/>
</dbReference>
<keyword evidence="2" id="KW-0690">Ribosome biogenesis</keyword>
<dbReference type="HAMAP" id="MF_01077">
    <property type="entry name" value="RimP"/>
    <property type="match status" value="1"/>
</dbReference>
<evidence type="ECO:0000256" key="1">
    <source>
        <dbReference type="ARBA" id="ARBA00022490"/>
    </source>
</evidence>
<dbReference type="AlphaFoldDB" id="A0A2T4DK21"/>
<proteinExistence type="inferred from homology"/>
<dbReference type="PANTHER" id="PTHR33867">
    <property type="entry name" value="RIBOSOME MATURATION FACTOR RIMP"/>
    <property type="match status" value="1"/>
</dbReference>
<dbReference type="GO" id="GO:0000028">
    <property type="term" value="P:ribosomal small subunit assembly"/>
    <property type="evidence" value="ECO:0007669"/>
    <property type="project" value="TreeGrafter"/>
</dbReference>
<dbReference type="Proteomes" id="UP000240608">
    <property type="component" value="Unassembled WGS sequence"/>
</dbReference>
<dbReference type="InterPro" id="IPR028989">
    <property type="entry name" value="RimP_N"/>
</dbReference>
<dbReference type="Pfam" id="PF17384">
    <property type="entry name" value="DUF150_C"/>
    <property type="match status" value="1"/>
</dbReference>
<protein>
    <submittedName>
        <fullName evidence="5">Ribosome assembly cofactor RimP</fullName>
    </submittedName>
</protein>
<comment type="caution">
    <text evidence="5">The sequence shown here is derived from an EMBL/GenBank/DDBJ whole genome shotgun (WGS) entry which is preliminary data.</text>
</comment>
<organism evidence="5 6">
    <name type="scientific">Marivirga lumbricoides</name>
    <dbReference type="NCBI Taxonomy" id="1046115"/>
    <lineage>
        <taxon>Bacteria</taxon>
        <taxon>Pseudomonadati</taxon>
        <taxon>Bacteroidota</taxon>
        <taxon>Cytophagia</taxon>
        <taxon>Cytophagales</taxon>
        <taxon>Marivirgaceae</taxon>
        <taxon>Marivirga</taxon>
    </lineage>
</organism>
<dbReference type="GO" id="GO:0005829">
    <property type="term" value="C:cytosol"/>
    <property type="evidence" value="ECO:0007669"/>
    <property type="project" value="TreeGrafter"/>
</dbReference>
<evidence type="ECO:0000259" key="4">
    <source>
        <dbReference type="Pfam" id="PF17384"/>
    </source>
</evidence>
<dbReference type="GO" id="GO:0006412">
    <property type="term" value="P:translation"/>
    <property type="evidence" value="ECO:0007669"/>
    <property type="project" value="TreeGrafter"/>
</dbReference>
<dbReference type="EMBL" id="PYVU01000139">
    <property type="protein sequence ID" value="PTB94153.1"/>
    <property type="molecule type" value="Genomic_DNA"/>
</dbReference>
<feature type="domain" description="Ribosome maturation factor RimP C-terminal" evidence="4">
    <location>
        <begin position="84"/>
        <end position="153"/>
    </location>
</feature>
<feature type="non-terminal residue" evidence="5">
    <location>
        <position position="154"/>
    </location>
</feature>
<name>A0A2T4DK21_9BACT</name>
<reference evidence="5 6" key="1">
    <citation type="submission" date="2018-03" db="EMBL/GenBank/DDBJ databases">
        <title>Cross-interface Injection: A General Nanoliter Liquid Handling Method Applied to Single Cells Genome Amplification Automated Nanoliter Liquid Handling Applied to Single Cell Multiple Displacement Amplification.</title>
        <authorList>
            <person name="Yun J."/>
            <person name="Xu P."/>
            <person name="Xu J."/>
            <person name="Dai X."/>
            <person name="Wang Y."/>
            <person name="Zheng X."/>
            <person name="Cao C."/>
            <person name="Yi Q."/>
            <person name="Zhu Y."/>
            <person name="Wang L."/>
            <person name="Dong Z."/>
            <person name="Huang Y."/>
            <person name="Huang L."/>
            <person name="Du W."/>
        </authorList>
    </citation>
    <scope>NUCLEOTIDE SEQUENCE [LARGE SCALE GENOMIC DNA]</scope>
    <source>
        <strain evidence="5 6">Z-D1-2</strain>
    </source>
</reference>
<dbReference type="SUPFAM" id="SSF75420">
    <property type="entry name" value="YhbC-like, N-terminal domain"/>
    <property type="match status" value="1"/>
</dbReference>
<evidence type="ECO:0000256" key="2">
    <source>
        <dbReference type="ARBA" id="ARBA00022517"/>
    </source>
</evidence>
<dbReference type="InterPro" id="IPR035956">
    <property type="entry name" value="RimP_N_sf"/>
</dbReference>
<accession>A0A2T4DK21</accession>
<evidence type="ECO:0000259" key="3">
    <source>
        <dbReference type="Pfam" id="PF02576"/>
    </source>
</evidence>
<dbReference type="SUPFAM" id="SSF74942">
    <property type="entry name" value="YhbC-like, C-terminal domain"/>
    <property type="match status" value="1"/>
</dbReference>
<dbReference type="InterPro" id="IPR028998">
    <property type="entry name" value="RimP_C"/>
</dbReference>
<evidence type="ECO:0000313" key="6">
    <source>
        <dbReference type="Proteomes" id="UP000240608"/>
    </source>
</evidence>
<keyword evidence="1" id="KW-0963">Cytoplasm</keyword>